<gene>
    <name evidence="2" type="ORF">SEMRO_1186_G250411.1</name>
</gene>
<feature type="region of interest" description="Disordered" evidence="1">
    <location>
        <begin position="1"/>
        <end position="78"/>
    </location>
</feature>
<comment type="caution">
    <text evidence="2">The sequence shown here is derived from an EMBL/GenBank/DDBJ whole genome shotgun (WGS) entry which is preliminary data.</text>
</comment>
<protein>
    <submittedName>
        <fullName evidence="2">Uncharacterized protein</fullName>
    </submittedName>
</protein>
<evidence type="ECO:0000313" key="3">
    <source>
        <dbReference type="Proteomes" id="UP001153069"/>
    </source>
</evidence>
<dbReference type="AlphaFoldDB" id="A0A9N8ELX9"/>
<dbReference type="PROSITE" id="PS51257">
    <property type="entry name" value="PROKAR_LIPOPROTEIN"/>
    <property type="match status" value="1"/>
</dbReference>
<evidence type="ECO:0000313" key="2">
    <source>
        <dbReference type="EMBL" id="CAB9521344.1"/>
    </source>
</evidence>
<organism evidence="2 3">
    <name type="scientific">Seminavis robusta</name>
    <dbReference type="NCBI Taxonomy" id="568900"/>
    <lineage>
        <taxon>Eukaryota</taxon>
        <taxon>Sar</taxon>
        <taxon>Stramenopiles</taxon>
        <taxon>Ochrophyta</taxon>
        <taxon>Bacillariophyta</taxon>
        <taxon>Bacillariophyceae</taxon>
        <taxon>Bacillariophycidae</taxon>
        <taxon>Naviculales</taxon>
        <taxon>Naviculaceae</taxon>
        <taxon>Seminavis</taxon>
    </lineage>
</organism>
<sequence>MARPWRRPVVVSSSSSSFGCHQLRQGNGSSTDRSAIETGHDSIPCSALANTTGEWKSKSPRKRRLSSPDSARPPPHDIRLFSRPALLLGISQPRVVTAGMIDIQTVYQELLETHGDSSVAATSCQIGSSAVKIGGAEQPP</sequence>
<dbReference type="EMBL" id="CAICTM010001184">
    <property type="protein sequence ID" value="CAB9521344.1"/>
    <property type="molecule type" value="Genomic_DNA"/>
</dbReference>
<accession>A0A9N8ELX9</accession>
<reference evidence="2" key="1">
    <citation type="submission" date="2020-06" db="EMBL/GenBank/DDBJ databases">
        <authorList>
            <consortium name="Plant Systems Biology data submission"/>
        </authorList>
    </citation>
    <scope>NUCLEOTIDE SEQUENCE</scope>
    <source>
        <strain evidence="2">D6</strain>
    </source>
</reference>
<feature type="compositionally biased region" description="Polar residues" evidence="1">
    <location>
        <begin position="24"/>
        <end position="33"/>
    </location>
</feature>
<proteinExistence type="predicted"/>
<evidence type="ECO:0000256" key="1">
    <source>
        <dbReference type="SAM" id="MobiDB-lite"/>
    </source>
</evidence>
<name>A0A9N8ELX9_9STRA</name>
<keyword evidence="3" id="KW-1185">Reference proteome</keyword>
<dbReference type="Proteomes" id="UP001153069">
    <property type="component" value="Unassembled WGS sequence"/>
</dbReference>